<proteinExistence type="predicted"/>
<dbReference type="PANTHER" id="PTHR40788">
    <property type="entry name" value="CLR5 DOMAIN-CONTAINING PROTEIN-RELATED"/>
    <property type="match status" value="1"/>
</dbReference>
<dbReference type="GeneID" id="59258060"/>
<feature type="compositionally biased region" description="Polar residues" evidence="1">
    <location>
        <begin position="188"/>
        <end position="206"/>
    </location>
</feature>
<keyword evidence="4" id="KW-1185">Reference proteome</keyword>
<reference evidence="3 4" key="1">
    <citation type="journal article" date="2020" name="Phytopathology">
        <title>A high-quality genome resource of Botrytis fragariae, a new and rapidly spreading fungal pathogen causing strawberry gray mold in the U.S.A.</title>
        <authorList>
            <person name="Wu Y."/>
            <person name="Saski C.A."/>
            <person name="Schnabel G."/>
            <person name="Xiao S."/>
            <person name="Hu M."/>
        </authorList>
    </citation>
    <scope>NUCLEOTIDE SEQUENCE [LARGE SCALE GENOMIC DNA]</scope>
    <source>
        <strain evidence="3 4">BVB16</strain>
    </source>
</reference>
<protein>
    <submittedName>
        <fullName evidence="3">Uncharacterized protein</fullName>
    </submittedName>
</protein>
<gene>
    <name evidence="3" type="ORF">Bfra_003963</name>
</gene>
<accession>A0A8H6AXU8</accession>
<feature type="region of interest" description="Disordered" evidence="1">
    <location>
        <begin position="178"/>
        <end position="210"/>
    </location>
</feature>
<comment type="caution">
    <text evidence="3">The sequence shown here is derived from an EMBL/GenBank/DDBJ whole genome shotgun (WGS) entry which is preliminary data.</text>
</comment>
<feature type="region of interest" description="Disordered" evidence="1">
    <location>
        <begin position="109"/>
        <end position="157"/>
    </location>
</feature>
<feature type="transmembrane region" description="Helical" evidence="2">
    <location>
        <begin position="653"/>
        <end position="677"/>
    </location>
</feature>
<dbReference type="RefSeq" id="XP_037194455.1">
    <property type="nucleotide sequence ID" value="XM_037334368.1"/>
</dbReference>
<dbReference type="AlphaFoldDB" id="A0A8H6AXU8"/>
<evidence type="ECO:0000313" key="4">
    <source>
        <dbReference type="Proteomes" id="UP000531561"/>
    </source>
</evidence>
<dbReference type="OrthoDB" id="426293at2759"/>
<organism evidence="3 4">
    <name type="scientific">Botrytis fragariae</name>
    <dbReference type="NCBI Taxonomy" id="1964551"/>
    <lineage>
        <taxon>Eukaryota</taxon>
        <taxon>Fungi</taxon>
        <taxon>Dikarya</taxon>
        <taxon>Ascomycota</taxon>
        <taxon>Pezizomycotina</taxon>
        <taxon>Leotiomycetes</taxon>
        <taxon>Helotiales</taxon>
        <taxon>Sclerotiniaceae</taxon>
        <taxon>Botrytis</taxon>
    </lineage>
</organism>
<evidence type="ECO:0000256" key="2">
    <source>
        <dbReference type="SAM" id="Phobius"/>
    </source>
</evidence>
<dbReference type="EMBL" id="JABFCT010000006">
    <property type="protein sequence ID" value="KAF5875509.1"/>
    <property type="molecule type" value="Genomic_DNA"/>
</dbReference>
<feature type="compositionally biased region" description="Polar residues" evidence="1">
    <location>
        <begin position="134"/>
        <end position="157"/>
    </location>
</feature>
<evidence type="ECO:0000313" key="3">
    <source>
        <dbReference type="EMBL" id="KAF5875509.1"/>
    </source>
</evidence>
<keyword evidence="2" id="KW-1133">Transmembrane helix</keyword>
<sequence length="1112" mass="125222">MASSGSSENEGLAELLKETLKELRNISSKLGEQSKAIQAMTKTQFQPLSLAAEQPMDSNTTMRRQPIIENELYYNQDKSSHLEDEPQDTTTSEAGSVIAPQFLSADESRISASSAAKDAPDISAAQPTRRLSDSSKINNDPQITAAQSFKRPTTSLTMNSAPDISKIRFLSKSIASSADNSAPLPSAAQPTRESRVSASTESSMQRLGTHGESKAWDRFKRLPYDHRLHLNFESFRDFLSTKDKLQNCDSSLEVIDWVHQQCFFYYNLPRVSSNCSYGRTSQVLTIAPDTDSGRLCTCDGTCYDSSHTPMSPIANVYSRRRKAQLQRQAIGATNALTGSQWGSKQWRRIILLKDISRIYKSIEDLERKVEVEDLLGYHSTGEGFTWESLGDLLPKSDFQQECSRMHGALMACASGSAIVDVKNSDLLLRRSCVTIVGIIGWLQIWSPENWTTVLLTSETTEISMDIYEDGEQAVDREFIVALSGIIDRSTRAVIHHWDVLADYFEKLLSESDTLLEPELHDLLLVDDSKYSKSKKYFWALNILKEIESDIAAVISQLEGFMDFSQNSLLKKYFPLPEGKISTQRERIVKTVLGVLKEDLTRLQSRFSDQRELTKDLRDGLFNASAVMESRASTRLGENSIWSINDSALEHIDIMIGVAVVLGIATYFVVFNVNNIVFLSNQIIKNLKTGAIEHMKKNEDTVWKQRGEGLTEPALANEQNATPSSWRIPQYVWLLAWNWIATIVGYIWSPRRKLFERIAKEKAKQTEQGIEYKPSIIFRNWESKMAPQTTDWAVELVKGRMTTTKEGYEEMDKQMSRMGLKGAYSPANVYPGSPFTPSSKPTPEAVREKARLSSQEILSDWNTLRATVQCCELILHDSTKSGALLDANTPTGVTPDSFIAPEPTASAVTEILLSLSLATISARAPYRLPTNIDFERLREIFAARLSAAEDYIFDLREDPGFFSDTINDWSEHRNDTLLDTNGNPHPTGPHTQDFWSRVVRKIIDDGYSNHETWFILHRQAALSCILLEEYKDETSYNKQLPKECLIAILKLGELLKISAEAPINYLQNIQSSPPIRHHFTCAPQAPGIINMHILPRDEKSPFFHKPWGLLLIL</sequence>
<keyword evidence="2" id="KW-0472">Membrane</keyword>
<keyword evidence="2" id="KW-0812">Transmembrane</keyword>
<dbReference type="Proteomes" id="UP000531561">
    <property type="component" value="Unassembled WGS sequence"/>
</dbReference>
<feature type="region of interest" description="Disordered" evidence="1">
    <location>
        <begin position="49"/>
        <end position="93"/>
    </location>
</feature>
<feature type="transmembrane region" description="Helical" evidence="2">
    <location>
        <begin position="730"/>
        <end position="747"/>
    </location>
</feature>
<name>A0A8H6AXU8_9HELO</name>
<evidence type="ECO:0000256" key="1">
    <source>
        <dbReference type="SAM" id="MobiDB-lite"/>
    </source>
</evidence>
<dbReference type="PANTHER" id="PTHR40788:SF2">
    <property type="entry name" value="CLR5 DOMAIN-CONTAINING PROTEIN"/>
    <property type="match status" value="1"/>
</dbReference>